<keyword evidence="21" id="KW-1185">Reference proteome</keyword>
<dbReference type="GO" id="GO:0005759">
    <property type="term" value="C:mitochondrial matrix"/>
    <property type="evidence" value="ECO:0007669"/>
    <property type="project" value="UniProtKB-SubCell"/>
</dbReference>
<dbReference type="PANTHER" id="PTHR43766:SF1">
    <property type="entry name" value="TRYPTOPHAN--TRNA LIGASE, MITOCHONDRIAL"/>
    <property type="match status" value="1"/>
</dbReference>
<dbReference type="InterPro" id="IPR001848">
    <property type="entry name" value="Ribosomal_uS10"/>
</dbReference>
<dbReference type="Gene3D" id="3.40.50.620">
    <property type="entry name" value="HUPs"/>
    <property type="match status" value="1"/>
</dbReference>
<dbReference type="Pfam" id="PF00338">
    <property type="entry name" value="Ribosomal_S10"/>
    <property type="match status" value="1"/>
</dbReference>
<evidence type="ECO:0000256" key="7">
    <source>
        <dbReference type="ARBA" id="ARBA00022840"/>
    </source>
</evidence>
<comment type="catalytic activity">
    <reaction evidence="15">
        <text>tRNA(Trp) + L-tryptophan + ATP = L-tryptophyl-tRNA(Trp) + AMP + diphosphate + H(+)</text>
        <dbReference type="Rhea" id="RHEA:24080"/>
        <dbReference type="Rhea" id="RHEA-COMP:9671"/>
        <dbReference type="Rhea" id="RHEA-COMP:9705"/>
        <dbReference type="ChEBI" id="CHEBI:15378"/>
        <dbReference type="ChEBI" id="CHEBI:30616"/>
        <dbReference type="ChEBI" id="CHEBI:33019"/>
        <dbReference type="ChEBI" id="CHEBI:57912"/>
        <dbReference type="ChEBI" id="CHEBI:78442"/>
        <dbReference type="ChEBI" id="CHEBI:78535"/>
        <dbReference type="ChEBI" id="CHEBI:456215"/>
        <dbReference type="EC" id="6.1.1.2"/>
    </reaction>
</comment>
<dbReference type="EMBL" id="PDNC01000118">
    <property type="protein sequence ID" value="PGG98560.1"/>
    <property type="molecule type" value="Genomic_DNA"/>
</dbReference>
<protein>
    <recommendedName>
        <fullName evidence="13">Small ribosomal subunit protein uS10m</fullName>
        <ecNumber evidence="4">6.1.1.2</ecNumber>
    </recommendedName>
    <alternativeName>
        <fullName evidence="14">37S ribosomal protein S10, mitochondrial</fullName>
    </alternativeName>
    <alternativeName>
        <fullName evidence="17">Mitochondrial ribosomal small subunit protein 10</fullName>
    </alternativeName>
    <alternativeName>
        <fullName evidence="16">Tryptophan--tRNA ligase, mitochondrial</fullName>
    </alternativeName>
    <alternativeName>
        <fullName evidence="12">Tryptophanyl-tRNA synthetase</fullName>
    </alternativeName>
</protein>
<keyword evidence="11" id="KW-0687">Ribonucleoprotein</keyword>
<evidence type="ECO:0000256" key="5">
    <source>
        <dbReference type="ARBA" id="ARBA00022598"/>
    </source>
</evidence>
<sequence>MFSANPMRSAWRSNKRLKISSLFRPISTSHPPAQESGSPSTQDPSTTAVSSEISVPSAPLDSTPKEWAERLDQIGTKFRLPRNVQAVYLKPLRRKARFGLPVCDLQLRSYSARHVEFFADFALRAAYYLRLPAFGPTPLPRITERWTVLKSNFAHKKSQENFERVTLRRLIQIKDAHPDNVEMWLAFLRKHAFHGVGMKANVWEHSPIGVGKSMDDMAAELDSSIEEKLANFGSSKKGFEQAESRAHPEYSVRNASRLLYRQLNPSRSRCPRQCRRNASTTKSASASNDRIIFSGIQPTGVPHLGNYLGALRQWVLLQNEAVPSTKLIFSIVDLHALTVPQDPTTLRQWRKQLLATLIAVGINPKRSTVFFQSAVPAHSELMWILSTISSMGYLSRMTQWKSKLQLPEESTLENSDAKSRLKLGLFSYPVLQAADVLVHRATDVPVGEDQKQHLEFTREVANGFNHIYGPVLVMPAPLISPAKRVMSLKQPTLKMSKSHTDPRSRILLTDSAEEIHQKIKLALTDSEPGISYDPSKRPGVSNLIEILGHIQGGADGSKAFAELGREHELLSMRAFKEHVANSLTEHLKGIRERYLELTNNTPDYIDTIAEDGARVARGNADITLRTVKDTLGLS</sequence>
<dbReference type="EC" id="6.1.1.2" evidence="4"/>
<evidence type="ECO:0000256" key="3">
    <source>
        <dbReference type="ARBA" id="ARBA00007102"/>
    </source>
</evidence>
<dbReference type="SMART" id="SM01403">
    <property type="entry name" value="Ribosomal_S10"/>
    <property type="match status" value="1"/>
</dbReference>
<accession>A0A2B7WPY2</accession>
<dbReference type="InterPro" id="IPR024109">
    <property type="entry name" value="Trp-tRNA-ligase_bac-type"/>
</dbReference>
<evidence type="ECO:0000256" key="8">
    <source>
        <dbReference type="ARBA" id="ARBA00022917"/>
    </source>
</evidence>
<reference evidence="20 21" key="1">
    <citation type="submission" date="2017-10" db="EMBL/GenBank/DDBJ databases">
        <title>Comparative genomics in systemic dimorphic fungi from Ajellomycetaceae.</title>
        <authorList>
            <person name="Munoz J.F."/>
            <person name="Mcewen J.G."/>
            <person name="Clay O.K."/>
            <person name="Cuomo C.A."/>
        </authorList>
    </citation>
    <scope>NUCLEOTIDE SEQUENCE [LARGE SCALE GENOMIC DNA]</scope>
    <source>
        <strain evidence="20 21">UAMH130</strain>
    </source>
</reference>
<dbReference type="InterPro" id="IPR036838">
    <property type="entry name" value="Ribosomal_uS10_dom_sf"/>
</dbReference>
<organism evidence="20 21">
    <name type="scientific">Blastomyces parvus</name>
    <dbReference type="NCBI Taxonomy" id="2060905"/>
    <lineage>
        <taxon>Eukaryota</taxon>
        <taxon>Fungi</taxon>
        <taxon>Dikarya</taxon>
        <taxon>Ascomycota</taxon>
        <taxon>Pezizomycotina</taxon>
        <taxon>Eurotiomycetes</taxon>
        <taxon>Eurotiomycetidae</taxon>
        <taxon>Onygenales</taxon>
        <taxon>Ajellomycetaceae</taxon>
        <taxon>Blastomyces</taxon>
    </lineage>
</organism>
<dbReference type="STRING" id="2060905.A0A2B7WPY2"/>
<evidence type="ECO:0000256" key="13">
    <source>
        <dbReference type="ARBA" id="ARBA00035261"/>
    </source>
</evidence>
<dbReference type="GO" id="GO:0005840">
    <property type="term" value="C:ribosome"/>
    <property type="evidence" value="ECO:0007669"/>
    <property type="project" value="UniProtKB-KW"/>
</dbReference>
<dbReference type="GO" id="GO:1990904">
    <property type="term" value="C:ribonucleoprotein complex"/>
    <property type="evidence" value="ECO:0007669"/>
    <property type="project" value="UniProtKB-KW"/>
</dbReference>
<comment type="similarity">
    <text evidence="2">Belongs to the class-I aminoacyl-tRNA synthetase family.</text>
</comment>
<evidence type="ECO:0000256" key="12">
    <source>
        <dbReference type="ARBA" id="ARBA00030268"/>
    </source>
</evidence>
<evidence type="ECO:0000313" key="20">
    <source>
        <dbReference type="EMBL" id="PGG98560.1"/>
    </source>
</evidence>
<evidence type="ECO:0000256" key="14">
    <source>
        <dbReference type="ARBA" id="ARBA00042916"/>
    </source>
</evidence>
<comment type="similarity">
    <text evidence="3">Belongs to the universal ribosomal protein uS10 family.</text>
</comment>
<evidence type="ECO:0000256" key="6">
    <source>
        <dbReference type="ARBA" id="ARBA00022741"/>
    </source>
</evidence>
<evidence type="ECO:0000256" key="1">
    <source>
        <dbReference type="ARBA" id="ARBA00004305"/>
    </source>
</evidence>
<dbReference type="Proteomes" id="UP000224080">
    <property type="component" value="Unassembled WGS sequence"/>
</dbReference>
<evidence type="ECO:0000256" key="18">
    <source>
        <dbReference type="SAM" id="MobiDB-lite"/>
    </source>
</evidence>
<dbReference type="InterPro" id="IPR002305">
    <property type="entry name" value="aa-tRNA-synth_Ic"/>
</dbReference>
<dbReference type="AlphaFoldDB" id="A0A2B7WPY2"/>
<dbReference type="NCBIfam" id="TIGR00233">
    <property type="entry name" value="trpS"/>
    <property type="match status" value="1"/>
</dbReference>
<name>A0A2B7WPY2_9EURO</name>
<evidence type="ECO:0000256" key="16">
    <source>
        <dbReference type="ARBA" id="ARBA00069760"/>
    </source>
</evidence>
<dbReference type="InterPro" id="IPR014729">
    <property type="entry name" value="Rossmann-like_a/b/a_fold"/>
</dbReference>
<dbReference type="Gene3D" id="1.10.240.10">
    <property type="entry name" value="Tyrosyl-Transfer RNA Synthetase"/>
    <property type="match status" value="1"/>
</dbReference>
<keyword evidence="5 20" id="KW-0436">Ligase</keyword>
<dbReference type="GO" id="GO:0005524">
    <property type="term" value="F:ATP binding"/>
    <property type="evidence" value="ECO:0007669"/>
    <property type="project" value="UniProtKB-KW"/>
</dbReference>
<evidence type="ECO:0000256" key="2">
    <source>
        <dbReference type="ARBA" id="ARBA00005594"/>
    </source>
</evidence>
<evidence type="ECO:0000256" key="10">
    <source>
        <dbReference type="ARBA" id="ARBA00023146"/>
    </source>
</evidence>
<dbReference type="SUPFAM" id="SSF52374">
    <property type="entry name" value="Nucleotidylyl transferase"/>
    <property type="match status" value="1"/>
</dbReference>
<evidence type="ECO:0000256" key="9">
    <source>
        <dbReference type="ARBA" id="ARBA00022980"/>
    </source>
</evidence>
<feature type="domain" description="Small ribosomal subunit protein uS10" evidence="19">
    <location>
        <begin position="104"/>
        <end position="201"/>
    </location>
</feature>
<dbReference type="PANTHER" id="PTHR43766">
    <property type="entry name" value="TRYPTOPHAN--TRNA LIGASE, MITOCHONDRIAL"/>
    <property type="match status" value="1"/>
</dbReference>
<dbReference type="Gene3D" id="3.30.70.600">
    <property type="entry name" value="Ribosomal protein S10 domain"/>
    <property type="match status" value="1"/>
</dbReference>
<dbReference type="PROSITE" id="PS00178">
    <property type="entry name" value="AA_TRNA_LIGASE_I"/>
    <property type="match status" value="1"/>
</dbReference>
<dbReference type="Pfam" id="PF00579">
    <property type="entry name" value="tRNA-synt_1b"/>
    <property type="match status" value="1"/>
</dbReference>
<dbReference type="FunFam" id="3.30.70.600:FF:000003">
    <property type="entry name" value="30S ribosomal protein S10"/>
    <property type="match status" value="1"/>
</dbReference>
<evidence type="ECO:0000313" key="21">
    <source>
        <dbReference type="Proteomes" id="UP000224080"/>
    </source>
</evidence>
<keyword evidence="10" id="KW-0030">Aminoacyl-tRNA synthetase</keyword>
<evidence type="ECO:0000256" key="4">
    <source>
        <dbReference type="ARBA" id="ARBA00013161"/>
    </source>
</evidence>
<feature type="region of interest" description="Disordered" evidence="18">
    <location>
        <begin position="24"/>
        <end position="63"/>
    </location>
</feature>
<dbReference type="SUPFAM" id="SSF54999">
    <property type="entry name" value="Ribosomal protein S10"/>
    <property type="match status" value="1"/>
</dbReference>
<evidence type="ECO:0000256" key="11">
    <source>
        <dbReference type="ARBA" id="ARBA00023274"/>
    </source>
</evidence>
<dbReference type="InterPro" id="IPR001412">
    <property type="entry name" value="aa-tRNA-synth_I_CS"/>
</dbReference>
<dbReference type="GO" id="GO:0004830">
    <property type="term" value="F:tryptophan-tRNA ligase activity"/>
    <property type="evidence" value="ECO:0007669"/>
    <property type="project" value="UniProtKB-EC"/>
</dbReference>
<dbReference type="PRINTS" id="PR01039">
    <property type="entry name" value="TRNASYNTHTRP"/>
</dbReference>
<comment type="caution">
    <text evidence="20">The sequence shown here is derived from an EMBL/GenBank/DDBJ whole genome shotgun (WGS) entry which is preliminary data.</text>
</comment>
<dbReference type="GO" id="GO:0003735">
    <property type="term" value="F:structural constituent of ribosome"/>
    <property type="evidence" value="ECO:0007669"/>
    <property type="project" value="InterPro"/>
</dbReference>
<dbReference type="CDD" id="cd00806">
    <property type="entry name" value="TrpRS_core"/>
    <property type="match status" value="1"/>
</dbReference>
<dbReference type="OrthoDB" id="15808at2759"/>
<keyword evidence="9" id="KW-0689">Ribosomal protein</keyword>
<dbReference type="InterPro" id="IPR027486">
    <property type="entry name" value="Ribosomal_uS10_dom"/>
</dbReference>
<evidence type="ECO:0000256" key="15">
    <source>
        <dbReference type="ARBA" id="ARBA00049929"/>
    </source>
</evidence>
<dbReference type="FunFam" id="1.10.240.10:FF:000002">
    <property type="entry name" value="Tryptophan--tRNA ligase"/>
    <property type="match status" value="1"/>
</dbReference>
<evidence type="ECO:0000256" key="17">
    <source>
        <dbReference type="ARBA" id="ARBA00078476"/>
    </source>
</evidence>
<keyword evidence="6" id="KW-0547">Nucleotide-binding</keyword>
<keyword evidence="8" id="KW-0648">Protein biosynthesis</keyword>
<dbReference type="HAMAP" id="MF_00508">
    <property type="entry name" value="Ribosomal_uS10"/>
    <property type="match status" value="1"/>
</dbReference>
<gene>
    <name evidence="20" type="ORF">GX51_06756</name>
</gene>
<dbReference type="GO" id="GO:0070183">
    <property type="term" value="P:mitochondrial tryptophanyl-tRNA aminoacylation"/>
    <property type="evidence" value="ECO:0007669"/>
    <property type="project" value="TreeGrafter"/>
</dbReference>
<feature type="compositionally biased region" description="Polar residues" evidence="18">
    <location>
        <begin position="26"/>
        <end position="54"/>
    </location>
</feature>
<dbReference type="FunFam" id="3.40.50.620:FF:000082">
    <property type="entry name" value="MSW1p Mitochondrial tryptophanyl-tRNA synthetase"/>
    <property type="match status" value="1"/>
</dbReference>
<dbReference type="InterPro" id="IPR002306">
    <property type="entry name" value="Trp-tRNA-ligase"/>
</dbReference>
<dbReference type="InterPro" id="IPR050203">
    <property type="entry name" value="Trp-tRNA_synthetase"/>
</dbReference>
<comment type="subcellular location">
    <subcellularLocation>
        <location evidence="1">Mitochondrion matrix</location>
    </subcellularLocation>
</comment>
<evidence type="ECO:0000259" key="19">
    <source>
        <dbReference type="SMART" id="SM01403"/>
    </source>
</evidence>
<proteinExistence type="inferred from homology"/>
<keyword evidence="7" id="KW-0067">ATP-binding</keyword>
<dbReference type="HAMAP" id="MF_00140_B">
    <property type="entry name" value="Trp_tRNA_synth_B"/>
    <property type="match status" value="1"/>
</dbReference>